<accession>A0A0G4ELH2</accession>
<dbReference type="InParanoid" id="A0A0G4ELH2"/>
<feature type="region of interest" description="Disordered" evidence="1">
    <location>
        <begin position="52"/>
        <end position="91"/>
    </location>
</feature>
<evidence type="ECO:0000313" key="2">
    <source>
        <dbReference type="EMBL" id="CEL98263.1"/>
    </source>
</evidence>
<evidence type="ECO:0000313" key="3">
    <source>
        <dbReference type="Proteomes" id="UP000041254"/>
    </source>
</evidence>
<gene>
    <name evidence="2" type="ORF">Vbra_5200</name>
</gene>
<protein>
    <submittedName>
        <fullName evidence="2">Uncharacterized protein</fullName>
    </submittedName>
</protein>
<keyword evidence="3" id="KW-1185">Reference proteome</keyword>
<dbReference type="OrthoDB" id="413361at2759"/>
<dbReference type="VEuPathDB" id="CryptoDB:Vbra_5200"/>
<sequence>MLAADRGMGDKIEVGPPHPGPQTYLDVVTGGLASARTRLRTASRIASNASAACASAPSSTLTKDRQPGDCQPCVDGDLPRKPRDIDRTKSAKPNDVWYADYGPMKESIRHHKGYRGRVRR</sequence>
<proteinExistence type="predicted"/>
<evidence type="ECO:0000256" key="1">
    <source>
        <dbReference type="SAM" id="MobiDB-lite"/>
    </source>
</evidence>
<dbReference type="EMBL" id="CDMY01000266">
    <property type="protein sequence ID" value="CEL98263.1"/>
    <property type="molecule type" value="Genomic_DNA"/>
</dbReference>
<dbReference type="Proteomes" id="UP000041254">
    <property type="component" value="Unassembled WGS sequence"/>
</dbReference>
<feature type="compositionally biased region" description="Basic and acidic residues" evidence="1">
    <location>
        <begin position="77"/>
        <end position="89"/>
    </location>
</feature>
<organism evidence="2 3">
    <name type="scientific">Vitrella brassicaformis (strain CCMP3155)</name>
    <dbReference type="NCBI Taxonomy" id="1169540"/>
    <lineage>
        <taxon>Eukaryota</taxon>
        <taxon>Sar</taxon>
        <taxon>Alveolata</taxon>
        <taxon>Colpodellida</taxon>
        <taxon>Vitrellaceae</taxon>
        <taxon>Vitrella</taxon>
    </lineage>
</organism>
<name>A0A0G4ELH2_VITBC</name>
<feature type="region of interest" description="Disordered" evidence="1">
    <location>
        <begin position="1"/>
        <end position="22"/>
    </location>
</feature>
<reference evidence="2 3" key="1">
    <citation type="submission" date="2014-11" db="EMBL/GenBank/DDBJ databases">
        <authorList>
            <person name="Zhu J."/>
            <person name="Qi W."/>
            <person name="Song R."/>
        </authorList>
    </citation>
    <scope>NUCLEOTIDE SEQUENCE [LARGE SCALE GENOMIC DNA]</scope>
</reference>
<dbReference type="AlphaFoldDB" id="A0A0G4ELH2"/>